<dbReference type="RefSeq" id="WP_010760083.1">
    <property type="nucleotide sequence ID" value="NZ_ASWD01000003.1"/>
</dbReference>
<keyword evidence="3" id="KW-1185">Reference proteome</keyword>
<evidence type="ECO:0000313" key="3">
    <source>
        <dbReference type="Proteomes" id="UP000013782"/>
    </source>
</evidence>
<dbReference type="EMBL" id="AJAQ01000050">
    <property type="protein sequence ID" value="EOH86715.1"/>
    <property type="molecule type" value="Genomic_DNA"/>
</dbReference>
<dbReference type="Proteomes" id="UP000013782">
    <property type="component" value="Unassembled WGS sequence"/>
</dbReference>
<reference evidence="2 3" key="1">
    <citation type="submission" date="2013-02" db="EMBL/GenBank/DDBJ databases">
        <title>The Genome Sequence of Enterococcus pallens BAA-351.</title>
        <authorList>
            <consortium name="The Broad Institute Genome Sequencing Platform"/>
            <consortium name="The Broad Institute Genome Sequencing Center for Infectious Disease"/>
            <person name="Earl A.M."/>
            <person name="Gilmore M.S."/>
            <person name="Lebreton F."/>
            <person name="Walker B."/>
            <person name="Young S.K."/>
            <person name="Zeng Q."/>
            <person name="Gargeya S."/>
            <person name="Fitzgerald M."/>
            <person name="Haas B."/>
            <person name="Abouelleil A."/>
            <person name="Alvarado L."/>
            <person name="Arachchi H.M."/>
            <person name="Berlin A.M."/>
            <person name="Chapman S.B."/>
            <person name="Dewar J."/>
            <person name="Goldberg J."/>
            <person name="Griggs A."/>
            <person name="Gujja S."/>
            <person name="Hansen M."/>
            <person name="Howarth C."/>
            <person name="Imamovic A."/>
            <person name="Larimer J."/>
            <person name="McCowan C."/>
            <person name="Murphy C."/>
            <person name="Neiman D."/>
            <person name="Pearson M."/>
            <person name="Priest M."/>
            <person name="Roberts A."/>
            <person name="Saif S."/>
            <person name="Shea T."/>
            <person name="Sisk P."/>
            <person name="Sykes S."/>
            <person name="Wortman J."/>
            <person name="Nusbaum C."/>
            <person name="Birren B."/>
        </authorList>
    </citation>
    <scope>NUCLEOTIDE SEQUENCE [LARGE SCALE GENOMIC DNA]</scope>
    <source>
        <strain evidence="2 3">ATCC BAA-351</strain>
    </source>
</reference>
<name>R2RTR3_9ENTE</name>
<dbReference type="HOGENOM" id="CLU_1479873_0_0_9"/>
<evidence type="ECO:0000313" key="2">
    <source>
        <dbReference type="EMBL" id="EOH86715.1"/>
    </source>
</evidence>
<dbReference type="AlphaFoldDB" id="R2RTR3"/>
<dbReference type="InterPro" id="IPR041420">
    <property type="entry name" value="PBECR4"/>
</dbReference>
<dbReference type="PATRIC" id="fig|1158607.3.peg.5140"/>
<gene>
    <name evidence="2" type="ORF">UAU_05161</name>
</gene>
<organism evidence="2 3">
    <name type="scientific">Enterococcus pallens ATCC BAA-351</name>
    <dbReference type="NCBI Taxonomy" id="1158607"/>
    <lineage>
        <taxon>Bacteria</taxon>
        <taxon>Bacillati</taxon>
        <taxon>Bacillota</taxon>
        <taxon>Bacilli</taxon>
        <taxon>Lactobacillales</taxon>
        <taxon>Enterococcaceae</taxon>
        <taxon>Enterococcus</taxon>
    </lineage>
</organism>
<dbReference type="Pfam" id="PF18813">
    <property type="entry name" value="PBECR4"/>
    <property type="match status" value="1"/>
</dbReference>
<dbReference type="eggNOG" id="ENOG50345GT">
    <property type="taxonomic scope" value="Bacteria"/>
</dbReference>
<accession>R2RTR3</accession>
<comment type="caution">
    <text evidence="2">The sequence shown here is derived from an EMBL/GenBank/DDBJ whole genome shotgun (WGS) entry which is preliminary data.</text>
</comment>
<protein>
    <recommendedName>
        <fullName evidence="1">Phage-Barnase-EndoU-ColicinE5/D-RelE like nuclease 4 domain-containing protein</fullName>
    </recommendedName>
</protein>
<dbReference type="OrthoDB" id="89531at2"/>
<sequence>MNKDFNHTYNQYLSNFDGKLAILTTKFQPLDCFYIKFDIKQLPHLLGLQYIYSHSSKTLCEMLCNNEITYDNLQHHQNFGQIKDRITLFPFILEIFLEDYNASVIYVSEQDRKGSSMNLDIVFAHPHKNKYLNLGLRTIGESIYAPVTFYVFKKGRRPVMPASKRAKVETIEFVTQNHQLELF</sequence>
<feature type="domain" description="Phage-Barnase-EndoU-ColicinE5/D-RelE like nuclease 4" evidence="1">
    <location>
        <begin position="20"/>
        <end position="154"/>
    </location>
</feature>
<evidence type="ECO:0000259" key="1">
    <source>
        <dbReference type="Pfam" id="PF18813"/>
    </source>
</evidence>
<proteinExistence type="predicted"/>